<name>A0A7V2T120_LEUMU</name>
<comment type="caution">
    <text evidence="2">The sequence shown here is derived from an EMBL/GenBank/DDBJ whole genome shotgun (WGS) entry which is preliminary data.</text>
</comment>
<accession>A0A7V2T120</accession>
<dbReference type="Proteomes" id="UP000885750">
    <property type="component" value="Unassembled WGS sequence"/>
</dbReference>
<protein>
    <submittedName>
        <fullName evidence="2">Midcut-by-XrtH protein</fullName>
    </submittedName>
</protein>
<feature type="transmembrane region" description="Helical" evidence="1">
    <location>
        <begin position="51"/>
        <end position="71"/>
    </location>
</feature>
<keyword evidence="1" id="KW-0472">Membrane</keyword>
<organism evidence="2">
    <name type="scientific">Leucothrix mucor</name>
    <dbReference type="NCBI Taxonomy" id="45248"/>
    <lineage>
        <taxon>Bacteria</taxon>
        <taxon>Pseudomonadati</taxon>
        <taxon>Pseudomonadota</taxon>
        <taxon>Gammaproteobacteria</taxon>
        <taxon>Thiotrichales</taxon>
        <taxon>Thiotrichaceae</taxon>
        <taxon>Leucothrix</taxon>
    </lineage>
</organism>
<sequence length="187" mass="19728">MRNNKMFNKKYVKYQMVLAISLSSIAFDVVAGAPPASGSLHYAPDILTTSIPTLGNMMLIILSLLLLVVGLRSSKKKGVSKLFSLLAGVLCLIPVFNSGKLINNAMAVFEERNISNASGGVVSIPDAVVSTTYKNTSGVKQKITQIDNPTNRGACEVNVAISSCKANITSLSNGETCTIQCDAPTGD</sequence>
<gene>
    <name evidence="2" type="ORF">ENJ51_10330</name>
</gene>
<proteinExistence type="predicted"/>
<evidence type="ECO:0000313" key="2">
    <source>
        <dbReference type="EMBL" id="HFC93196.1"/>
    </source>
</evidence>
<dbReference type="AlphaFoldDB" id="A0A7V2T120"/>
<dbReference type="EMBL" id="DRMS01000388">
    <property type="protein sequence ID" value="HFC93196.1"/>
    <property type="molecule type" value="Genomic_DNA"/>
</dbReference>
<keyword evidence="1" id="KW-1133">Transmembrane helix</keyword>
<dbReference type="NCBIfam" id="NF033207">
    <property type="entry name" value="midcut_by_XrtH"/>
    <property type="match status" value="1"/>
</dbReference>
<evidence type="ECO:0000256" key="1">
    <source>
        <dbReference type="SAM" id="Phobius"/>
    </source>
</evidence>
<reference evidence="2" key="1">
    <citation type="journal article" date="2020" name="mSystems">
        <title>Genome- and Community-Level Interaction Insights into Carbon Utilization and Element Cycling Functions of Hydrothermarchaeota in Hydrothermal Sediment.</title>
        <authorList>
            <person name="Zhou Z."/>
            <person name="Liu Y."/>
            <person name="Xu W."/>
            <person name="Pan J."/>
            <person name="Luo Z.H."/>
            <person name="Li M."/>
        </authorList>
    </citation>
    <scope>NUCLEOTIDE SEQUENCE [LARGE SCALE GENOMIC DNA]</scope>
    <source>
        <strain evidence="2">HyVt-493</strain>
    </source>
</reference>
<feature type="transmembrane region" description="Helical" evidence="1">
    <location>
        <begin position="78"/>
        <end position="96"/>
    </location>
</feature>
<keyword evidence="1" id="KW-0812">Transmembrane</keyword>